<protein>
    <submittedName>
        <fullName evidence="1">Uncharacterized protein</fullName>
    </submittedName>
</protein>
<dbReference type="Proteomes" id="UP000271974">
    <property type="component" value="Unassembled WGS sequence"/>
</dbReference>
<name>A0A3S1B598_ELYCH</name>
<keyword evidence="2" id="KW-1185">Reference proteome</keyword>
<sequence>MRKTFRLKPGIRTTMKPTLTTVSQMVEWKADKKLIRAHVEEATDKVIIMKDIHNVSKRLSLTQQPHSETVLESMPKYTENNLLGVSMHEKHNGDNEVTSIYTR</sequence>
<comment type="caution">
    <text evidence="1">The sequence shown here is derived from an EMBL/GenBank/DDBJ whole genome shotgun (WGS) entry which is preliminary data.</text>
</comment>
<evidence type="ECO:0000313" key="1">
    <source>
        <dbReference type="EMBL" id="RUS75312.1"/>
    </source>
</evidence>
<accession>A0A3S1B598</accession>
<dbReference type="AlphaFoldDB" id="A0A3S1B598"/>
<reference evidence="1 2" key="1">
    <citation type="submission" date="2019-01" db="EMBL/GenBank/DDBJ databases">
        <title>A draft genome assembly of the solar-powered sea slug Elysia chlorotica.</title>
        <authorList>
            <person name="Cai H."/>
            <person name="Li Q."/>
            <person name="Fang X."/>
            <person name="Li J."/>
            <person name="Curtis N.E."/>
            <person name="Altenburger A."/>
            <person name="Shibata T."/>
            <person name="Feng M."/>
            <person name="Maeda T."/>
            <person name="Schwartz J.A."/>
            <person name="Shigenobu S."/>
            <person name="Lundholm N."/>
            <person name="Nishiyama T."/>
            <person name="Yang H."/>
            <person name="Hasebe M."/>
            <person name="Li S."/>
            <person name="Pierce S.K."/>
            <person name="Wang J."/>
        </authorList>
    </citation>
    <scope>NUCLEOTIDE SEQUENCE [LARGE SCALE GENOMIC DNA]</scope>
    <source>
        <strain evidence="1">EC2010</strain>
        <tissue evidence="1">Whole organism of an adult</tissue>
    </source>
</reference>
<organism evidence="1 2">
    <name type="scientific">Elysia chlorotica</name>
    <name type="common">Eastern emerald elysia</name>
    <name type="synonym">Sea slug</name>
    <dbReference type="NCBI Taxonomy" id="188477"/>
    <lineage>
        <taxon>Eukaryota</taxon>
        <taxon>Metazoa</taxon>
        <taxon>Spiralia</taxon>
        <taxon>Lophotrochozoa</taxon>
        <taxon>Mollusca</taxon>
        <taxon>Gastropoda</taxon>
        <taxon>Heterobranchia</taxon>
        <taxon>Euthyneura</taxon>
        <taxon>Panpulmonata</taxon>
        <taxon>Sacoglossa</taxon>
        <taxon>Placobranchoidea</taxon>
        <taxon>Plakobranchidae</taxon>
        <taxon>Elysia</taxon>
    </lineage>
</organism>
<proteinExistence type="predicted"/>
<dbReference type="EMBL" id="RQTK01000753">
    <property type="protein sequence ID" value="RUS75312.1"/>
    <property type="molecule type" value="Genomic_DNA"/>
</dbReference>
<evidence type="ECO:0000313" key="2">
    <source>
        <dbReference type="Proteomes" id="UP000271974"/>
    </source>
</evidence>
<gene>
    <name evidence="1" type="ORF">EGW08_016933</name>
</gene>